<gene>
    <name evidence="4" type="ORF">RFI_16229</name>
</gene>
<evidence type="ECO:0000256" key="2">
    <source>
        <dbReference type="PIRSR" id="PIRSR603782-1"/>
    </source>
</evidence>
<protein>
    <recommendedName>
        <fullName evidence="6">Thioredoxin domain-containing protein</fullName>
    </recommendedName>
</protein>
<evidence type="ECO:0000313" key="4">
    <source>
        <dbReference type="EMBL" id="ETO20972.1"/>
    </source>
</evidence>
<accession>X6N6P9</accession>
<feature type="disulfide bond" description="Redox-active" evidence="3">
    <location>
        <begin position="71"/>
        <end position="75"/>
    </location>
</feature>
<comment type="caution">
    <text evidence="4">The sequence shown here is derived from an EMBL/GenBank/DDBJ whole genome shotgun (WGS) entry which is preliminary data.</text>
</comment>
<reference evidence="4 5" key="1">
    <citation type="journal article" date="2013" name="Curr. Biol.">
        <title>The Genome of the Foraminiferan Reticulomyxa filosa.</title>
        <authorList>
            <person name="Glockner G."/>
            <person name="Hulsmann N."/>
            <person name="Schleicher M."/>
            <person name="Noegel A.A."/>
            <person name="Eichinger L."/>
            <person name="Gallinger C."/>
            <person name="Pawlowski J."/>
            <person name="Sierra R."/>
            <person name="Euteneuer U."/>
            <person name="Pillet L."/>
            <person name="Moustafa A."/>
            <person name="Platzer M."/>
            <person name="Groth M."/>
            <person name="Szafranski K."/>
            <person name="Schliwa M."/>
        </authorList>
    </citation>
    <scope>NUCLEOTIDE SEQUENCE [LARGE SCALE GENOMIC DNA]</scope>
</reference>
<dbReference type="Gene3D" id="3.40.30.10">
    <property type="entry name" value="Glutaredoxin"/>
    <property type="match status" value="1"/>
</dbReference>
<evidence type="ECO:0000256" key="3">
    <source>
        <dbReference type="PIRSR" id="PIRSR603782-2"/>
    </source>
</evidence>
<sequence>MALFLGIITVGTQQFLQRRKVEQVTKSSTETYGDAAVASKNWEMFNHEGKLVNHTTYTGKYQIVYFGFTFCPDVCPRELTKLARALQILEAKGYADEVVPIFVSVDPKRDSPALVAKFIRQFHPKIVGLTGTPHQVATFTKAYRAYYSTPGPTENQEDYIIDQLASSGFFLFEKNYNKKKKPNKKKNTIFF</sequence>
<keyword evidence="2" id="KW-0479">Metal-binding</keyword>
<name>X6N6P9_RETFI</name>
<dbReference type="GO" id="GO:0033617">
    <property type="term" value="P:mitochondrial respiratory chain complex IV assembly"/>
    <property type="evidence" value="ECO:0007669"/>
    <property type="project" value="TreeGrafter"/>
</dbReference>
<organism evidence="4 5">
    <name type="scientific">Reticulomyxa filosa</name>
    <dbReference type="NCBI Taxonomy" id="46433"/>
    <lineage>
        <taxon>Eukaryota</taxon>
        <taxon>Sar</taxon>
        <taxon>Rhizaria</taxon>
        <taxon>Retaria</taxon>
        <taxon>Foraminifera</taxon>
        <taxon>Monothalamids</taxon>
        <taxon>Reticulomyxidae</taxon>
        <taxon>Reticulomyxa</taxon>
    </lineage>
</organism>
<dbReference type="GO" id="GO:0046872">
    <property type="term" value="F:metal ion binding"/>
    <property type="evidence" value="ECO:0007669"/>
    <property type="project" value="UniProtKB-KW"/>
</dbReference>
<dbReference type="AlphaFoldDB" id="X6N6P9"/>
<evidence type="ECO:0000313" key="5">
    <source>
        <dbReference type="Proteomes" id="UP000023152"/>
    </source>
</evidence>
<dbReference type="PANTHER" id="PTHR12151:SF5">
    <property type="entry name" value="AT19154P"/>
    <property type="match status" value="1"/>
</dbReference>
<dbReference type="CDD" id="cd02968">
    <property type="entry name" value="SCO"/>
    <property type="match status" value="1"/>
</dbReference>
<keyword evidence="3" id="KW-1015">Disulfide bond</keyword>
<dbReference type="Proteomes" id="UP000023152">
    <property type="component" value="Unassembled WGS sequence"/>
</dbReference>
<dbReference type="GO" id="GO:0005739">
    <property type="term" value="C:mitochondrion"/>
    <property type="evidence" value="ECO:0007669"/>
    <property type="project" value="GOC"/>
</dbReference>
<dbReference type="FunFam" id="3.40.30.10:FF:000013">
    <property type="entry name" value="Blast:Protein SCO1 homolog, mitochondrial"/>
    <property type="match status" value="1"/>
</dbReference>
<proteinExistence type="inferred from homology"/>
<dbReference type="InterPro" id="IPR003782">
    <property type="entry name" value="SCO1/SenC"/>
</dbReference>
<dbReference type="InterPro" id="IPR036249">
    <property type="entry name" value="Thioredoxin-like_sf"/>
</dbReference>
<dbReference type="EMBL" id="ASPP01012049">
    <property type="protein sequence ID" value="ETO20972.1"/>
    <property type="molecule type" value="Genomic_DNA"/>
</dbReference>
<dbReference type="OrthoDB" id="270009at2759"/>
<evidence type="ECO:0008006" key="6">
    <source>
        <dbReference type="Google" id="ProtNLM"/>
    </source>
</evidence>
<comment type="similarity">
    <text evidence="1">Belongs to the SCO1/2 family.</text>
</comment>
<feature type="binding site" evidence="2">
    <location>
        <position position="71"/>
    </location>
    <ligand>
        <name>Cu cation</name>
        <dbReference type="ChEBI" id="CHEBI:23378"/>
    </ligand>
</feature>
<feature type="binding site" evidence="2">
    <location>
        <position position="75"/>
    </location>
    <ligand>
        <name>Cu cation</name>
        <dbReference type="ChEBI" id="CHEBI:23378"/>
    </ligand>
</feature>
<dbReference type="SUPFAM" id="SSF52833">
    <property type="entry name" value="Thioredoxin-like"/>
    <property type="match status" value="1"/>
</dbReference>
<dbReference type="PANTHER" id="PTHR12151">
    <property type="entry name" value="ELECTRON TRANSPORT PROTIN SCO1/SENC FAMILY MEMBER"/>
    <property type="match status" value="1"/>
</dbReference>
<keyword evidence="5" id="KW-1185">Reference proteome</keyword>
<evidence type="ECO:0000256" key="1">
    <source>
        <dbReference type="ARBA" id="ARBA00010996"/>
    </source>
</evidence>
<dbReference type="Pfam" id="PF02630">
    <property type="entry name" value="SCO1-SenC"/>
    <property type="match status" value="1"/>
</dbReference>
<keyword evidence="2" id="KW-0186">Copper</keyword>